<evidence type="ECO:0000256" key="3">
    <source>
        <dbReference type="ARBA" id="ARBA00022692"/>
    </source>
</evidence>
<organism evidence="10 11">
    <name type="scientific">Solanum commersonii</name>
    <name type="common">Commerson's wild potato</name>
    <name type="synonym">Commerson's nightshade</name>
    <dbReference type="NCBI Taxonomy" id="4109"/>
    <lineage>
        <taxon>Eukaryota</taxon>
        <taxon>Viridiplantae</taxon>
        <taxon>Streptophyta</taxon>
        <taxon>Embryophyta</taxon>
        <taxon>Tracheophyta</taxon>
        <taxon>Spermatophyta</taxon>
        <taxon>Magnoliopsida</taxon>
        <taxon>eudicotyledons</taxon>
        <taxon>Gunneridae</taxon>
        <taxon>Pentapetalae</taxon>
        <taxon>asterids</taxon>
        <taxon>lamiids</taxon>
        <taxon>Solanales</taxon>
        <taxon>Solanaceae</taxon>
        <taxon>Solanoideae</taxon>
        <taxon>Solaneae</taxon>
        <taxon>Solanum</taxon>
    </lineage>
</organism>
<dbReference type="InterPro" id="IPR003591">
    <property type="entry name" value="Leu-rich_rpt_typical-subtyp"/>
</dbReference>
<keyword evidence="7 8" id="KW-0472">Membrane</keyword>
<dbReference type="Gene3D" id="1.10.510.10">
    <property type="entry name" value="Transferase(Phosphotransferase) domain 1"/>
    <property type="match status" value="1"/>
</dbReference>
<dbReference type="SUPFAM" id="SSF52058">
    <property type="entry name" value="L domain-like"/>
    <property type="match status" value="1"/>
</dbReference>
<comment type="caution">
    <text evidence="10">The sequence shown here is derived from an EMBL/GenBank/DDBJ whole genome shotgun (WGS) entry which is preliminary data.</text>
</comment>
<keyword evidence="3 8" id="KW-0812">Transmembrane</keyword>
<dbReference type="PROSITE" id="PS50011">
    <property type="entry name" value="PROTEIN_KINASE_DOM"/>
    <property type="match status" value="1"/>
</dbReference>
<dbReference type="InterPro" id="IPR000719">
    <property type="entry name" value="Prot_kinase_dom"/>
</dbReference>
<dbReference type="InterPro" id="IPR032675">
    <property type="entry name" value="LRR_dom_sf"/>
</dbReference>
<keyword evidence="4" id="KW-0732">Signal</keyword>
<evidence type="ECO:0000256" key="5">
    <source>
        <dbReference type="ARBA" id="ARBA00022737"/>
    </source>
</evidence>
<evidence type="ECO:0000256" key="4">
    <source>
        <dbReference type="ARBA" id="ARBA00022729"/>
    </source>
</evidence>
<dbReference type="PANTHER" id="PTHR48006:SF92">
    <property type="entry name" value="LRR RECEPTOR-LIKE SERINE_THREONINE-PROTEIN KINASE GSO1"/>
    <property type="match status" value="1"/>
</dbReference>
<dbReference type="GO" id="GO:0004672">
    <property type="term" value="F:protein kinase activity"/>
    <property type="evidence" value="ECO:0007669"/>
    <property type="project" value="InterPro"/>
</dbReference>
<dbReference type="InterPro" id="IPR011009">
    <property type="entry name" value="Kinase-like_dom_sf"/>
</dbReference>
<accession>A0A9J5XW62</accession>
<dbReference type="SMART" id="SM00369">
    <property type="entry name" value="LRR_TYP"/>
    <property type="match status" value="5"/>
</dbReference>
<sequence length="624" mass="70436">MKINHIHVVKSTFSIPRKQVYLFIVSLLAFIHFQGGLQSDVYEKEKNILLELKQLWGFQKRWDSNSSHCSWYGIGCRNGSVTSISIRQGNLLSGTISPIICELKSLQLIDLSYNYIRGEFPTSLYNCSKLEYLDISWNQFHGPLPSDIHRLSRLIHLNIAGNNFSNIPGAIGQLSELQYLSLKFNNFNTWIPREIGNLSKLETLDIYYIDSFKQATITEELGSLKKLTSLFIIRSNLIGEIPETFSALSGLEVLDLSMNSLKGLPMLDANMELMGRTQEMFSNLSGLQVLDLSGNHLNDQLMWRKKRHENQDAEWMFISFQQLGFTESEILVNMTEENLIGSGGCGKVYRVGVNPNGNFVAVKRILNKRNLDHGLEKQFLAEVEVLGSIRHSNIVKLLCCISSGNSKVLVYEYMENQSLDKWLHHKRRSEKDITASALCVLEWRTRLQIAVGAARGLCYMHHECSPPIIHRDIKCSNILLDQELNAKIADFGLAKVLAKWGDTETASAIAGTFGYLAPEYAYTSKVNAKIDVYSFGVVLLELVTGREPINGDEHINLAQWAWNHHEEGNLVVDAIDEEIKEACFLNEMSSMFKLGLICTSTIPSVRPSMKEVLQILLLSMTTSS</sequence>
<dbReference type="InterPro" id="IPR051824">
    <property type="entry name" value="LRR_Rcpt-Like_S/T_Kinase"/>
</dbReference>
<evidence type="ECO:0000256" key="8">
    <source>
        <dbReference type="SAM" id="Phobius"/>
    </source>
</evidence>
<dbReference type="Gene3D" id="3.30.200.20">
    <property type="entry name" value="Phosphorylase Kinase, domain 1"/>
    <property type="match status" value="1"/>
</dbReference>
<gene>
    <name evidence="10" type="ORF">H5410_041974</name>
</gene>
<proteinExistence type="predicted"/>
<dbReference type="PANTHER" id="PTHR48006">
    <property type="entry name" value="LEUCINE-RICH REPEAT-CONTAINING PROTEIN DDB_G0281931-RELATED"/>
    <property type="match status" value="1"/>
</dbReference>
<dbReference type="GO" id="GO:0005524">
    <property type="term" value="F:ATP binding"/>
    <property type="evidence" value="ECO:0007669"/>
    <property type="project" value="InterPro"/>
</dbReference>
<dbReference type="InterPro" id="IPR008271">
    <property type="entry name" value="Ser/Thr_kinase_AS"/>
</dbReference>
<dbReference type="GO" id="GO:0016020">
    <property type="term" value="C:membrane"/>
    <property type="evidence" value="ECO:0007669"/>
    <property type="project" value="UniProtKB-SubCell"/>
</dbReference>
<dbReference type="FunFam" id="1.10.510.10:FF:000714">
    <property type="entry name" value="Kinase family with leucine-rich repeat domain-containing protein"/>
    <property type="match status" value="1"/>
</dbReference>
<dbReference type="Gene3D" id="3.80.10.10">
    <property type="entry name" value="Ribonuclease Inhibitor"/>
    <property type="match status" value="3"/>
</dbReference>
<feature type="domain" description="Protein kinase" evidence="9">
    <location>
        <begin position="334"/>
        <end position="618"/>
    </location>
</feature>
<evidence type="ECO:0000256" key="6">
    <source>
        <dbReference type="ARBA" id="ARBA00022989"/>
    </source>
</evidence>
<dbReference type="Proteomes" id="UP000824120">
    <property type="component" value="Chromosome 8"/>
</dbReference>
<reference evidence="10 11" key="1">
    <citation type="submission" date="2020-09" db="EMBL/GenBank/DDBJ databases">
        <title>De no assembly of potato wild relative species, Solanum commersonii.</title>
        <authorList>
            <person name="Cho K."/>
        </authorList>
    </citation>
    <scope>NUCLEOTIDE SEQUENCE [LARGE SCALE GENOMIC DNA]</scope>
    <source>
        <strain evidence="10">LZ3.2</strain>
        <tissue evidence="10">Leaf</tissue>
    </source>
</reference>
<evidence type="ECO:0000313" key="11">
    <source>
        <dbReference type="Proteomes" id="UP000824120"/>
    </source>
</evidence>
<dbReference type="EMBL" id="JACXVP010000008">
    <property type="protein sequence ID" value="KAG5591460.1"/>
    <property type="molecule type" value="Genomic_DNA"/>
</dbReference>
<comment type="subcellular location">
    <subcellularLocation>
        <location evidence="1">Membrane</location>
        <topology evidence="1">Single-pass type I membrane protein</topology>
    </subcellularLocation>
</comment>
<evidence type="ECO:0000259" key="9">
    <source>
        <dbReference type="PROSITE" id="PS50011"/>
    </source>
</evidence>
<dbReference type="PRINTS" id="PR00019">
    <property type="entry name" value="LEURICHRPT"/>
</dbReference>
<dbReference type="SUPFAM" id="SSF56112">
    <property type="entry name" value="Protein kinase-like (PK-like)"/>
    <property type="match status" value="1"/>
</dbReference>
<evidence type="ECO:0000256" key="1">
    <source>
        <dbReference type="ARBA" id="ARBA00004479"/>
    </source>
</evidence>
<evidence type="ECO:0000313" key="10">
    <source>
        <dbReference type="EMBL" id="KAG5591460.1"/>
    </source>
</evidence>
<name>A0A9J5XW62_SOLCO</name>
<keyword evidence="5" id="KW-0677">Repeat</keyword>
<dbReference type="Pfam" id="PF00069">
    <property type="entry name" value="Pkinase"/>
    <property type="match status" value="1"/>
</dbReference>
<dbReference type="SMART" id="SM00220">
    <property type="entry name" value="S_TKc"/>
    <property type="match status" value="1"/>
</dbReference>
<dbReference type="InterPro" id="IPR055414">
    <property type="entry name" value="LRR_R13L4/SHOC2-like"/>
</dbReference>
<evidence type="ECO:0000256" key="7">
    <source>
        <dbReference type="ARBA" id="ARBA00023136"/>
    </source>
</evidence>
<keyword evidence="6 8" id="KW-1133">Transmembrane helix</keyword>
<dbReference type="AlphaFoldDB" id="A0A9J5XW62"/>
<keyword evidence="11" id="KW-1185">Reference proteome</keyword>
<dbReference type="Pfam" id="PF23598">
    <property type="entry name" value="LRR_14"/>
    <property type="match status" value="1"/>
</dbReference>
<dbReference type="OrthoDB" id="4062651at2759"/>
<evidence type="ECO:0000256" key="2">
    <source>
        <dbReference type="ARBA" id="ARBA00022614"/>
    </source>
</evidence>
<dbReference type="PROSITE" id="PS00108">
    <property type="entry name" value="PROTEIN_KINASE_ST"/>
    <property type="match status" value="1"/>
</dbReference>
<feature type="transmembrane region" description="Helical" evidence="8">
    <location>
        <begin position="20"/>
        <end position="37"/>
    </location>
</feature>
<protein>
    <recommendedName>
        <fullName evidence="9">Protein kinase domain-containing protein</fullName>
    </recommendedName>
</protein>
<keyword evidence="2" id="KW-0433">Leucine-rich repeat</keyword>
<dbReference type="FunFam" id="3.80.10.10:FF:000129">
    <property type="entry name" value="Leucine-rich repeat receptor-like kinase"/>
    <property type="match status" value="1"/>
</dbReference>